<dbReference type="InterPro" id="IPR017452">
    <property type="entry name" value="GPCR_Rhodpsn_7TM"/>
</dbReference>
<dbReference type="Pfam" id="PF00001">
    <property type="entry name" value="7tm_1"/>
    <property type="match status" value="1"/>
</dbReference>
<comment type="subcellular location">
    <subcellularLocation>
        <location evidence="2">Membrane</location>
    </subcellularLocation>
</comment>
<feature type="transmembrane region" description="Helical" evidence="9">
    <location>
        <begin position="12"/>
        <end position="34"/>
    </location>
</feature>
<evidence type="ECO:0000256" key="2">
    <source>
        <dbReference type="ARBA" id="ARBA00004370"/>
    </source>
</evidence>
<evidence type="ECO:0000256" key="7">
    <source>
        <dbReference type="ARBA" id="ARBA00023136"/>
    </source>
</evidence>
<protein>
    <recommendedName>
        <fullName evidence="4">Thyrotropin-releasing hormone receptor</fullName>
    </recommendedName>
    <alternativeName>
        <fullName evidence="8">Thyroliberin receptor</fullName>
    </alternativeName>
</protein>
<evidence type="ECO:0000256" key="4">
    <source>
        <dbReference type="ARBA" id="ARBA00018873"/>
    </source>
</evidence>
<dbReference type="EMBL" id="MNPL01008606">
    <property type="protein sequence ID" value="OQR74158.1"/>
    <property type="molecule type" value="Genomic_DNA"/>
</dbReference>
<comment type="function">
    <text evidence="1">Receptor for thyrotropin-releasing hormone (TRH). Upon ligand binding, this G-protein-coupled receptor triggers activation of the phosphatidylinositol (IP3)-calcium-protein kinase C (PKC) pathway.</text>
</comment>
<keyword evidence="7 9" id="KW-0472">Membrane</keyword>
<dbReference type="STRING" id="418985.A0A1V9XLD9"/>
<evidence type="ECO:0000313" key="12">
    <source>
        <dbReference type="Proteomes" id="UP000192247"/>
    </source>
</evidence>
<dbReference type="InterPro" id="IPR002120">
    <property type="entry name" value="TRH_rcpt_1"/>
</dbReference>
<dbReference type="OrthoDB" id="6501304at2759"/>
<evidence type="ECO:0000259" key="10">
    <source>
        <dbReference type="PROSITE" id="PS50262"/>
    </source>
</evidence>
<dbReference type="PRINTS" id="PR00237">
    <property type="entry name" value="GPCRRHODOPSN"/>
</dbReference>
<dbReference type="InterPro" id="IPR000276">
    <property type="entry name" value="GPCR_Rhodpsn"/>
</dbReference>
<dbReference type="PROSITE" id="PS50262">
    <property type="entry name" value="G_PROTEIN_RECEP_F1_2"/>
    <property type="match status" value="1"/>
</dbReference>
<name>A0A1V9XLD9_9ACAR</name>
<keyword evidence="12" id="KW-1185">Reference proteome</keyword>
<keyword evidence="5 9" id="KW-0812">Transmembrane</keyword>
<comment type="caution">
    <text evidence="11">The sequence shown here is derived from an EMBL/GenBank/DDBJ whole genome shotgun (WGS) entry which is preliminary data.</text>
</comment>
<dbReference type="AlphaFoldDB" id="A0A1V9XLD9"/>
<evidence type="ECO:0000256" key="9">
    <source>
        <dbReference type="SAM" id="Phobius"/>
    </source>
</evidence>
<accession>A0A1V9XLD9</accession>
<dbReference type="Proteomes" id="UP000192247">
    <property type="component" value="Unassembled WGS sequence"/>
</dbReference>
<evidence type="ECO:0000256" key="3">
    <source>
        <dbReference type="ARBA" id="ARBA00010663"/>
    </source>
</evidence>
<dbReference type="GO" id="GO:0016020">
    <property type="term" value="C:membrane"/>
    <property type="evidence" value="ECO:0007669"/>
    <property type="project" value="UniProtKB-SubCell"/>
</dbReference>
<proteinExistence type="inferred from homology"/>
<evidence type="ECO:0000256" key="8">
    <source>
        <dbReference type="ARBA" id="ARBA00032251"/>
    </source>
</evidence>
<gene>
    <name evidence="11" type="ORF">BIW11_01015</name>
</gene>
<dbReference type="PANTHER" id="PTHR46061:SF3">
    <property type="entry name" value="THYROTROPIN-RELEASING HORMONE RECEPTOR"/>
    <property type="match status" value="1"/>
</dbReference>
<dbReference type="PRINTS" id="PR01846">
    <property type="entry name" value="TRHRFAMILY"/>
</dbReference>
<evidence type="ECO:0000313" key="11">
    <source>
        <dbReference type="EMBL" id="OQR74158.1"/>
    </source>
</evidence>
<evidence type="ECO:0000256" key="5">
    <source>
        <dbReference type="ARBA" id="ARBA00022692"/>
    </source>
</evidence>
<feature type="transmembrane region" description="Helical" evidence="9">
    <location>
        <begin position="46"/>
        <end position="69"/>
    </location>
</feature>
<organism evidence="11 12">
    <name type="scientific">Tropilaelaps mercedesae</name>
    <dbReference type="NCBI Taxonomy" id="418985"/>
    <lineage>
        <taxon>Eukaryota</taxon>
        <taxon>Metazoa</taxon>
        <taxon>Ecdysozoa</taxon>
        <taxon>Arthropoda</taxon>
        <taxon>Chelicerata</taxon>
        <taxon>Arachnida</taxon>
        <taxon>Acari</taxon>
        <taxon>Parasitiformes</taxon>
        <taxon>Mesostigmata</taxon>
        <taxon>Gamasina</taxon>
        <taxon>Dermanyssoidea</taxon>
        <taxon>Laelapidae</taxon>
        <taxon>Tropilaelaps</taxon>
    </lineage>
</organism>
<evidence type="ECO:0000256" key="6">
    <source>
        <dbReference type="ARBA" id="ARBA00022989"/>
    </source>
</evidence>
<keyword evidence="11" id="KW-0675">Receptor</keyword>
<dbReference type="PANTHER" id="PTHR46061">
    <property type="entry name" value="THYROTROPIN-RELEASING HORMONE RECEPTOR"/>
    <property type="match status" value="1"/>
</dbReference>
<dbReference type="InParanoid" id="A0A1V9XLD9"/>
<comment type="similarity">
    <text evidence="3">Belongs to the G-protein coupled receptor 1 family.</text>
</comment>
<reference evidence="11 12" key="1">
    <citation type="journal article" date="2017" name="Gigascience">
        <title>Draft genome of the honey bee ectoparasitic mite, Tropilaelaps mercedesae, is shaped by the parasitic life history.</title>
        <authorList>
            <person name="Dong X."/>
            <person name="Armstrong S.D."/>
            <person name="Xia D."/>
            <person name="Makepeace B.L."/>
            <person name="Darby A.C."/>
            <person name="Kadowaki T."/>
        </authorList>
    </citation>
    <scope>NUCLEOTIDE SEQUENCE [LARGE SCALE GENOMIC DNA]</scope>
    <source>
        <strain evidence="11">Wuxi-XJTLU</strain>
    </source>
</reference>
<keyword evidence="6 9" id="KW-1133">Transmembrane helix</keyword>
<dbReference type="SUPFAM" id="SSF81321">
    <property type="entry name" value="Family A G protein-coupled receptor-like"/>
    <property type="match status" value="1"/>
</dbReference>
<feature type="domain" description="G-protein coupled receptors family 1 profile" evidence="10">
    <location>
        <begin position="1"/>
        <end position="66"/>
    </location>
</feature>
<dbReference type="GO" id="GO:0004997">
    <property type="term" value="F:thyrotropin-releasing hormone receptor activity"/>
    <property type="evidence" value="ECO:0007669"/>
    <property type="project" value="InterPro"/>
</dbReference>
<dbReference type="Gene3D" id="1.20.1070.10">
    <property type="entry name" value="Rhodopsin 7-helix transmembrane proteins"/>
    <property type="match status" value="1"/>
</dbReference>
<sequence>MRLVFAVREVVKMLIVVVVLFATLWLPYRVLLVYNSFASKPYLELWYLMLCKTLIFVNSAINPVLYNAMSVKFRHAFRRTLSCAAKNTLTSEVTVPLDTTNTVLAPPSNSMSSSRTSICRTTNSGSGLIKQML</sequence>
<evidence type="ECO:0000256" key="1">
    <source>
        <dbReference type="ARBA" id="ARBA00004100"/>
    </source>
</evidence>